<reference evidence="3" key="2">
    <citation type="submission" date="2015-01" db="EMBL/GenBank/DDBJ databases">
        <title>Evolutionary Origins and Diversification of the Mycorrhizal Mutualists.</title>
        <authorList>
            <consortium name="DOE Joint Genome Institute"/>
            <consortium name="Mycorrhizal Genomics Consortium"/>
            <person name="Kohler A."/>
            <person name="Kuo A."/>
            <person name="Nagy L.G."/>
            <person name="Floudas D."/>
            <person name="Copeland A."/>
            <person name="Barry K.W."/>
            <person name="Cichocki N."/>
            <person name="Veneault-Fourrey C."/>
            <person name="LaButti K."/>
            <person name="Lindquist E.A."/>
            <person name="Lipzen A."/>
            <person name="Lundell T."/>
            <person name="Morin E."/>
            <person name="Murat C."/>
            <person name="Riley R."/>
            <person name="Ohm R."/>
            <person name="Sun H."/>
            <person name="Tunlid A."/>
            <person name="Henrissat B."/>
            <person name="Grigoriev I.V."/>
            <person name="Hibbett D.S."/>
            <person name="Martin F."/>
        </authorList>
    </citation>
    <scope>NUCLEOTIDE SEQUENCE [LARGE SCALE GENOMIC DNA]</scope>
    <source>
        <strain evidence="3">F 1598</strain>
    </source>
</reference>
<evidence type="ECO:0000313" key="2">
    <source>
        <dbReference type="EMBL" id="KIM72803.1"/>
    </source>
</evidence>
<protein>
    <submittedName>
        <fullName evidence="2">Uncharacterized protein</fullName>
    </submittedName>
</protein>
<evidence type="ECO:0000313" key="3">
    <source>
        <dbReference type="Proteomes" id="UP000054166"/>
    </source>
</evidence>
<dbReference type="EMBL" id="KN833106">
    <property type="protein sequence ID" value="KIM72803.1"/>
    <property type="molecule type" value="Genomic_DNA"/>
</dbReference>
<name>A0A0C3AG59_PILCF</name>
<proteinExistence type="predicted"/>
<evidence type="ECO:0000256" key="1">
    <source>
        <dbReference type="SAM" id="MobiDB-lite"/>
    </source>
</evidence>
<reference evidence="2 3" key="1">
    <citation type="submission" date="2014-04" db="EMBL/GenBank/DDBJ databases">
        <authorList>
            <consortium name="DOE Joint Genome Institute"/>
            <person name="Kuo A."/>
            <person name="Tarkka M."/>
            <person name="Buscot F."/>
            <person name="Kohler A."/>
            <person name="Nagy L.G."/>
            <person name="Floudas D."/>
            <person name="Copeland A."/>
            <person name="Barry K.W."/>
            <person name="Cichocki N."/>
            <person name="Veneault-Fourrey C."/>
            <person name="LaButti K."/>
            <person name="Lindquist E.A."/>
            <person name="Lipzen A."/>
            <person name="Lundell T."/>
            <person name="Morin E."/>
            <person name="Murat C."/>
            <person name="Sun H."/>
            <person name="Tunlid A."/>
            <person name="Henrissat B."/>
            <person name="Grigoriev I.V."/>
            <person name="Hibbett D.S."/>
            <person name="Martin F."/>
            <person name="Nordberg H.P."/>
            <person name="Cantor M.N."/>
            <person name="Hua S.X."/>
        </authorList>
    </citation>
    <scope>NUCLEOTIDE SEQUENCE [LARGE SCALE GENOMIC DNA]</scope>
    <source>
        <strain evidence="2 3">F 1598</strain>
    </source>
</reference>
<keyword evidence="3" id="KW-1185">Reference proteome</keyword>
<dbReference type="InParanoid" id="A0A0C3AG59"/>
<dbReference type="HOGENOM" id="CLU_1402931_0_0_1"/>
<gene>
    <name evidence="2" type="ORF">PILCRDRAFT_15786</name>
</gene>
<feature type="region of interest" description="Disordered" evidence="1">
    <location>
        <begin position="33"/>
        <end position="60"/>
    </location>
</feature>
<accession>A0A0C3AG59</accession>
<dbReference type="AlphaFoldDB" id="A0A0C3AG59"/>
<dbReference type="Proteomes" id="UP000054166">
    <property type="component" value="Unassembled WGS sequence"/>
</dbReference>
<organism evidence="2 3">
    <name type="scientific">Piloderma croceum (strain F 1598)</name>
    <dbReference type="NCBI Taxonomy" id="765440"/>
    <lineage>
        <taxon>Eukaryota</taxon>
        <taxon>Fungi</taxon>
        <taxon>Dikarya</taxon>
        <taxon>Basidiomycota</taxon>
        <taxon>Agaricomycotina</taxon>
        <taxon>Agaricomycetes</taxon>
        <taxon>Agaricomycetidae</taxon>
        <taxon>Atheliales</taxon>
        <taxon>Atheliaceae</taxon>
        <taxon>Piloderma</taxon>
    </lineage>
</organism>
<sequence>MRLLDCSSPWDFINLLVPFTTKSPSGMFGLSNPFKRTRSGGSSQAEDENPPIPVAITRPKKKTKGDKCQLCDLLLEDGDADPHDVCTKPKQLCRFTYPTETIQSLRTADGDFRCHRCQCSFVNARSLVVHCIDCPQASASATEPIQPSSIYLTPTSQNVDLPTEEHMQLDSLATSFTFLGSEDPPSLHSLCSLP</sequence>